<keyword evidence="3 6" id="KW-0687">Ribonucleoprotein</keyword>
<evidence type="ECO:0000256" key="5">
    <source>
        <dbReference type="ARBA" id="ARBA00043019"/>
    </source>
</evidence>
<dbReference type="EMBL" id="CAJNXB010001192">
    <property type="protein sequence ID" value="CAF3142039.1"/>
    <property type="molecule type" value="Genomic_DNA"/>
</dbReference>
<dbReference type="PROSITE" id="PS00360">
    <property type="entry name" value="RIBOSOMAL_S9"/>
    <property type="match status" value="1"/>
</dbReference>
<dbReference type="Proteomes" id="UP000663873">
    <property type="component" value="Unassembled WGS sequence"/>
</dbReference>
<dbReference type="Pfam" id="PF00380">
    <property type="entry name" value="Ribosomal_S9"/>
    <property type="match status" value="1"/>
</dbReference>
<evidence type="ECO:0000313" key="8">
    <source>
        <dbReference type="EMBL" id="CAF4315825.1"/>
    </source>
</evidence>
<dbReference type="PANTHER" id="PTHR21569">
    <property type="entry name" value="RIBOSOMAL PROTEIN S9"/>
    <property type="match status" value="1"/>
</dbReference>
<dbReference type="GO" id="GO:0022627">
    <property type="term" value="C:cytosolic small ribosomal subunit"/>
    <property type="evidence" value="ECO:0007669"/>
    <property type="project" value="TreeGrafter"/>
</dbReference>
<organism evidence="7 9">
    <name type="scientific">Rotaria socialis</name>
    <dbReference type="NCBI Taxonomy" id="392032"/>
    <lineage>
        <taxon>Eukaryota</taxon>
        <taxon>Metazoa</taxon>
        <taxon>Spiralia</taxon>
        <taxon>Gnathifera</taxon>
        <taxon>Rotifera</taxon>
        <taxon>Eurotatoria</taxon>
        <taxon>Bdelloidea</taxon>
        <taxon>Philodinida</taxon>
        <taxon>Philodinidae</taxon>
        <taxon>Rotaria</taxon>
    </lineage>
</organism>
<dbReference type="InterPro" id="IPR020574">
    <property type="entry name" value="Ribosomal_uS9_CS"/>
</dbReference>
<evidence type="ECO:0000256" key="4">
    <source>
        <dbReference type="ARBA" id="ARBA00035259"/>
    </source>
</evidence>
<accession>A0A817P803</accession>
<dbReference type="InterPro" id="IPR014721">
    <property type="entry name" value="Ribsml_uS5_D2-typ_fold_subgr"/>
</dbReference>
<evidence type="ECO:0000256" key="3">
    <source>
        <dbReference type="ARBA" id="ARBA00023274"/>
    </source>
</evidence>
<dbReference type="Proteomes" id="UP000663825">
    <property type="component" value="Unassembled WGS sequence"/>
</dbReference>
<gene>
    <name evidence="7" type="ORF">TIS948_LOCUS9212</name>
    <name evidence="8" type="ORF">UJA718_LOCUS13543</name>
</gene>
<evidence type="ECO:0000256" key="1">
    <source>
        <dbReference type="ARBA" id="ARBA00005251"/>
    </source>
</evidence>
<comment type="similarity">
    <text evidence="1 6">Belongs to the universal ribosomal protein uS9 family.</text>
</comment>
<proteinExistence type="inferred from homology"/>
<keyword evidence="2 6" id="KW-0689">Ribosomal protein</keyword>
<dbReference type="Gene3D" id="3.30.230.10">
    <property type="match status" value="1"/>
</dbReference>
<dbReference type="PANTHER" id="PTHR21569:SF16">
    <property type="entry name" value="RIBOSOMAL PROTEIN S16"/>
    <property type="match status" value="1"/>
</dbReference>
<dbReference type="InterPro" id="IPR000754">
    <property type="entry name" value="Ribosomal_uS9"/>
</dbReference>
<keyword evidence="10" id="KW-1185">Reference proteome</keyword>
<sequence>MSKVQKQRVQTFGRKKTATAVAVCQQGHGSIRVNGRPLHLVEPQALRFKLEEPIHLLGRDKFANVDVRIRVKGGGRISQIYAIRQALAKSLVAYTQKFVDEATKKQFRDILVQYDRSLLVSDPRRCEPKKFGGPDVYFKTFCPLTFCLRHLVEHQIDIDNEHKSLVSTIEDCRTRLKAVQFEDNRCDLFQQLNQWQKRMIENVTTMKKDIYSAYEHYELEFKRMKENFLNNDINEEVNLQEVFKNFKQSLKLLESSHLELNISKLNSTFHLIKPNFNLLNFNSQINTSPDLDKFLSSSKTVFTIDYDPMDTTLFTTSLQYLIIYKSSRSIFQLFDNTGQHVADTNYDHITYGDLNQLTWSSYANGFLLATSKQLLKLNCTTKRITRYVDIGFGFFNDICASGESIVLVHNLGTSLGDVIEHYSNSKVLQRCWKSDLYPDESHMKEAMEIFRIQISDHLVAIDTLFTDKILVCDILRAMKCLFRIDTKQYSILSISPVYDSQQWCLIVADQPDVDLQRRMFVINAQENDDQRRMRELKCDGFLPKNICFFGSNHFMITRTENKNDEENFLFECRKVNTIS</sequence>
<dbReference type="SUPFAM" id="SSF54211">
    <property type="entry name" value="Ribosomal protein S5 domain 2-like"/>
    <property type="match status" value="1"/>
</dbReference>
<evidence type="ECO:0000313" key="7">
    <source>
        <dbReference type="EMBL" id="CAF3142039.1"/>
    </source>
</evidence>
<evidence type="ECO:0000256" key="2">
    <source>
        <dbReference type="ARBA" id="ARBA00022980"/>
    </source>
</evidence>
<comment type="caution">
    <text evidence="7">The sequence shown here is derived from an EMBL/GenBank/DDBJ whole genome shotgun (WGS) entry which is preliminary data.</text>
</comment>
<evidence type="ECO:0000313" key="9">
    <source>
        <dbReference type="Proteomes" id="UP000663825"/>
    </source>
</evidence>
<dbReference type="InterPro" id="IPR020568">
    <property type="entry name" value="Ribosomal_Su5_D2-typ_SF"/>
</dbReference>
<dbReference type="GO" id="GO:0003723">
    <property type="term" value="F:RNA binding"/>
    <property type="evidence" value="ECO:0007669"/>
    <property type="project" value="TreeGrafter"/>
</dbReference>
<dbReference type="GO" id="GO:0006412">
    <property type="term" value="P:translation"/>
    <property type="evidence" value="ECO:0007669"/>
    <property type="project" value="InterPro"/>
</dbReference>
<evidence type="ECO:0000256" key="6">
    <source>
        <dbReference type="RuleBase" id="RU003815"/>
    </source>
</evidence>
<evidence type="ECO:0000313" key="10">
    <source>
        <dbReference type="Proteomes" id="UP000663873"/>
    </source>
</evidence>
<reference evidence="7" key="1">
    <citation type="submission" date="2021-02" db="EMBL/GenBank/DDBJ databases">
        <authorList>
            <person name="Nowell W R."/>
        </authorList>
    </citation>
    <scope>NUCLEOTIDE SEQUENCE</scope>
</reference>
<dbReference type="OrthoDB" id="10037575at2759"/>
<dbReference type="FunFam" id="3.30.230.10:FF:000184">
    <property type="entry name" value="40S ribosomal protein S16"/>
    <property type="match status" value="1"/>
</dbReference>
<dbReference type="GO" id="GO:0000462">
    <property type="term" value="P:maturation of SSU-rRNA from tricistronic rRNA transcript (SSU-rRNA, 5.8S rRNA, LSU-rRNA)"/>
    <property type="evidence" value="ECO:0007669"/>
    <property type="project" value="TreeGrafter"/>
</dbReference>
<name>A0A817P803_9BILA</name>
<protein>
    <recommendedName>
        <fullName evidence="4">Small ribosomal subunit protein uS9</fullName>
    </recommendedName>
    <alternativeName>
        <fullName evidence="5">40S ribosomal protein S16</fullName>
    </alternativeName>
</protein>
<dbReference type="AlphaFoldDB" id="A0A817P803"/>
<dbReference type="GO" id="GO:0003735">
    <property type="term" value="F:structural constituent of ribosome"/>
    <property type="evidence" value="ECO:0007669"/>
    <property type="project" value="InterPro"/>
</dbReference>
<dbReference type="EMBL" id="CAJOBP010001841">
    <property type="protein sequence ID" value="CAF4315825.1"/>
    <property type="molecule type" value="Genomic_DNA"/>
</dbReference>